<dbReference type="Proteomes" id="UP000772434">
    <property type="component" value="Unassembled WGS sequence"/>
</dbReference>
<protein>
    <submittedName>
        <fullName evidence="8">Acid protease</fullName>
    </submittedName>
</protein>
<keyword evidence="5 8" id="KW-0645">Protease</keyword>
<keyword evidence="6" id="KW-0732">Signal</keyword>
<dbReference type="PRINTS" id="PR00792">
    <property type="entry name" value="PEPSIN"/>
</dbReference>
<gene>
    <name evidence="8" type="ORF">BDP27DRAFT_1450442</name>
</gene>
<dbReference type="AlphaFoldDB" id="A0A9P5PKP5"/>
<evidence type="ECO:0000256" key="4">
    <source>
        <dbReference type="PIRSR" id="PIRSR601461-2"/>
    </source>
</evidence>
<dbReference type="PROSITE" id="PS00141">
    <property type="entry name" value="ASP_PROTEASE"/>
    <property type="match status" value="1"/>
</dbReference>
<feature type="disulfide bond" evidence="4">
    <location>
        <begin position="143"/>
        <end position="148"/>
    </location>
</feature>
<feature type="active site" evidence="3">
    <location>
        <position position="130"/>
    </location>
</feature>
<name>A0A9P5PKP5_9AGAR</name>
<dbReference type="PANTHER" id="PTHR47966:SF51">
    <property type="entry name" value="BETA-SITE APP-CLEAVING ENZYME, ISOFORM A-RELATED"/>
    <property type="match status" value="1"/>
</dbReference>
<dbReference type="InterPro" id="IPR033121">
    <property type="entry name" value="PEPTIDASE_A1"/>
</dbReference>
<evidence type="ECO:0000256" key="2">
    <source>
        <dbReference type="ARBA" id="ARBA00022750"/>
    </source>
</evidence>
<evidence type="ECO:0000313" key="8">
    <source>
        <dbReference type="EMBL" id="KAF9065019.1"/>
    </source>
</evidence>
<dbReference type="GO" id="GO:0006508">
    <property type="term" value="P:proteolysis"/>
    <property type="evidence" value="ECO:0007669"/>
    <property type="project" value="UniProtKB-KW"/>
</dbReference>
<evidence type="ECO:0000256" key="5">
    <source>
        <dbReference type="RuleBase" id="RU000454"/>
    </source>
</evidence>
<dbReference type="InterPro" id="IPR001969">
    <property type="entry name" value="Aspartic_peptidase_AS"/>
</dbReference>
<dbReference type="SUPFAM" id="SSF50630">
    <property type="entry name" value="Acid proteases"/>
    <property type="match status" value="1"/>
</dbReference>
<evidence type="ECO:0000256" key="3">
    <source>
        <dbReference type="PIRSR" id="PIRSR601461-1"/>
    </source>
</evidence>
<comment type="caution">
    <text evidence="8">The sequence shown here is derived from an EMBL/GenBank/DDBJ whole genome shotgun (WGS) entry which is preliminary data.</text>
</comment>
<dbReference type="InterPro" id="IPR021109">
    <property type="entry name" value="Peptidase_aspartic_dom_sf"/>
</dbReference>
<evidence type="ECO:0000256" key="6">
    <source>
        <dbReference type="SAM" id="SignalP"/>
    </source>
</evidence>
<dbReference type="InterPro" id="IPR034164">
    <property type="entry name" value="Pepsin-like_dom"/>
</dbReference>
<feature type="chain" id="PRO_5040166338" evidence="6">
    <location>
        <begin position="20"/>
        <end position="422"/>
    </location>
</feature>
<keyword evidence="2 5" id="KW-0064">Aspartyl protease</keyword>
<feature type="signal peptide" evidence="6">
    <location>
        <begin position="1"/>
        <end position="19"/>
    </location>
</feature>
<dbReference type="CDD" id="cd05471">
    <property type="entry name" value="pepsin_like"/>
    <property type="match status" value="1"/>
</dbReference>
<keyword evidence="4" id="KW-1015">Disulfide bond</keyword>
<dbReference type="PANTHER" id="PTHR47966">
    <property type="entry name" value="BETA-SITE APP-CLEAVING ENZYME, ISOFORM A-RELATED"/>
    <property type="match status" value="1"/>
</dbReference>
<dbReference type="PROSITE" id="PS51767">
    <property type="entry name" value="PEPTIDASE_A1"/>
    <property type="match status" value="1"/>
</dbReference>
<keyword evidence="5" id="KW-0378">Hydrolase</keyword>
<proteinExistence type="inferred from homology"/>
<feature type="active site" evidence="3">
    <location>
        <position position="308"/>
    </location>
</feature>
<dbReference type="EMBL" id="JADNRY010000110">
    <property type="protein sequence ID" value="KAF9065019.1"/>
    <property type="molecule type" value="Genomic_DNA"/>
</dbReference>
<dbReference type="GO" id="GO:0004190">
    <property type="term" value="F:aspartic-type endopeptidase activity"/>
    <property type="evidence" value="ECO:0007669"/>
    <property type="project" value="UniProtKB-KW"/>
</dbReference>
<organism evidence="8 9">
    <name type="scientific">Rhodocollybia butyracea</name>
    <dbReference type="NCBI Taxonomy" id="206335"/>
    <lineage>
        <taxon>Eukaryota</taxon>
        <taxon>Fungi</taxon>
        <taxon>Dikarya</taxon>
        <taxon>Basidiomycota</taxon>
        <taxon>Agaricomycotina</taxon>
        <taxon>Agaricomycetes</taxon>
        <taxon>Agaricomycetidae</taxon>
        <taxon>Agaricales</taxon>
        <taxon>Marasmiineae</taxon>
        <taxon>Omphalotaceae</taxon>
        <taxon>Rhodocollybia</taxon>
    </lineage>
</organism>
<accession>A0A9P5PKP5</accession>
<evidence type="ECO:0000313" key="9">
    <source>
        <dbReference type="Proteomes" id="UP000772434"/>
    </source>
</evidence>
<reference evidence="8" key="1">
    <citation type="submission" date="2020-11" db="EMBL/GenBank/DDBJ databases">
        <authorList>
            <consortium name="DOE Joint Genome Institute"/>
            <person name="Ahrendt S."/>
            <person name="Riley R."/>
            <person name="Andreopoulos W."/>
            <person name="Labutti K."/>
            <person name="Pangilinan J."/>
            <person name="Ruiz-Duenas F.J."/>
            <person name="Barrasa J.M."/>
            <person name="Sanchez-Garcia M."/>
            <person name="Camarero S."/>
            <person name="Miyauchi S."/>
            <person name="Serrano A."/>
            <person name="Linde D."/>
            <person name="Babiker R."/>
            <person name="Drula E."/>
            <person name="Ayuso-Fernandez I."/>
            <person name="Pacheco R."/>
            <person name="Padilla G."/>
            <person name="Ferreira P."/>
            <person name="Barriuso J."/>
            <person name="Kellner H."/>
            <person name="Castanera R."/>
            <person name="Alfaro M."/>
            <person name="Ramirez L."/>
            <person name="Pisabarro A.G."/>
            <person name="Kuo A."/>
            <person name="Tritt A."/>
            <person name="Lipzen A."/>
            <person name="He G."/>
            <person name="Yan M."/>
            <person name="Ng V."/>
            <person name="Cullen D."/>
            <person name="Martin F."/>
            <person name="Rosso M.-N."/>
            <person name="Henrissat B."/>
            <person name="Hibbett D."/>
            <person name="Martinez A.T."/>
            <person name="Grigoriev I.V."/>
        </authorList>
    </citation>
    <scope>NUCLEOTIDE SEQUENCE</scope>
    <source>
        <strain evidence="8">AH 40177</strain>
    </source>
</reference>
<sequence length="422" mass="44366">MFCKASLLSSVALAMLAAATPLLQQLPRGAIALPKRSTLTKADGTFDYDRAIVQGVATQNKHRQNLINLQRNTGSLPQGWEIKPVASLPPSVEARLTRRQAKSLTDEDGEVWTGSISIGTPPQHFVIDFDTGSSDLWVPSSSCTGSACSDKNTYKAALSSTSTKESGTFSITYGDNSTASGPILQDTVTVAGVKATKQTFSAVTHSSSGSSDPFDGILGLAFPAISNLNADPFFNTANSQGTVASNEFGFSLSSSRSELFLGGADSSLFTGSIEFHDVNATTGFWQVIGASISSGSEIAVSGFDTIIDSGTTIMYGPTEAVKEFYDSIPGTKEFDSSQGFYSFPCDSIPEVSFSWGGKSWAVTRDNFNLGQTEAGSSSCVGALAAKDIGTGDSAWIIGDCFMKNVYTVFSFEQNAVGFATLA</sequence>
<dbReference type="OrthoDB" id="15189at2759"/>
<dbReference type="Gene3D" id="2.40.70.10">
    <property type="entry name" value="Acid Proteases"/>
    <property type="match status" value="2"/>
</dbReference>
<evidence type="ECO:0000256" key="1">
    <source>
        <dbReference type="ARBA" id="ARBA00007447"/>
    </source>
</evidence>
<comment type="similarity">
    <text evidence="1 5">Belongs to the peptidase A1 family.</text>
</comment>
<evidence type="ECO:0000259" key="7">
    <source>
        <dbReference type="PROSITE" id="PS51767"/>
    </source>
</evidence>
<feature type="domain" description="Peptidase A1" evidence="7">
    <location>
        <begin position="112"/>
        <end position="419"/>
    </location>
</feature>
<dbReference type="Pfam" id="PF00026">
    <property type="entry name" value="Asp"/>
    <property type="match status" value="1"/>
</dbReference>
<dbReference type="FunFam" id="2.40.70.10:FF:000008">
    <property type="entry name" value="Cathepsin D"/>
    <property type="match status" value="1"/>
</dbReference>
<keyword evidence="9" id="KW-1185">Reference proteome</keyword>
<dbReference type="InterPro" id="IPR001461">
    <property type="entry name" value="Aspartic_peptidase_A1"/>
</dbReference>